<accession>A0ACC2SLN5</accession>
<name>A0ACC2SLN5_9FUNG</name>
<proteinExistence type="predicted"/>
<reference evidence="1" key="1">
    <citation type="submission" date="2022-04" db="EMBL/GenBank/DDBJ databases">
        <title>Genome of the entomopathogenic fungus Entomophthora muscae.</title>
        <authorList>
            <person name="Elya C."/>
            <person name="Lovett B.R."/>
            <person name="Lee E."/>
            <person name="Macias A.M."/>
            <person name="Hajek A.E."/>
            <person name="De Bivort B.L."/>
            <person name="Kasson M.T."/>
            <person name="De Fine Licht H.H."/>
            <person name="Stajich J.E."/>
        </authorList>
    </citation>
    <scope>NUCLEOTIDE SEQUENCE</scope>
    <source>
        <strain evidence="1">Berkeley</strain>
    </source>
</reference>
<dbReference type="EMBL" id="QTSX02004976">
    <property type="protein sequence ID" value="KAJ9063208.1"/>
    <property type="molecule type" value="Genomic_DNA"/>
</dbReference>
<protein>
    <submittedName>
        <fullName evidence="1">Uncharacterized protein</fullName>
    </submittedName>
</protein>
<evidence type="ECO:0000313" key="1">
    <source>
        <dbReference type="EMBL" id="KAJ9063208.1"/>
    </source>
</evidence>
<gene>
    <name evidence="1" type="ORF">DSO57_1002506</name>
</gene>
<dbReference type="Proteomes" id="UP001165960">
    <property type="component" value="Unassembled WGS sequence"/>
</dbReference>
<comment type="caution">
    <text evidence="1">The sequence shown here is derived from an EMBL/GenBank/DDBJ whole genome shotgun (WGS) entry which is preliminary data.</text>
</comment>
<sequence length="238" mass="26838">MSKLIKTMDEQFSPLIAQVKELSTQIADVCATKAVKQIQINNALQVSIASRDYRVQQAITLNTLEEGLQQLWTMQLPTESKAEFISKVHVLNHNLQDSSNGSANTGVDPKYKLSFKQVFDPKTSTIAAFFTIYKTDMHQAPVKLKKKHILTCLHPTCQEMVVSKLGKIITWAQMKEMLIEEFGGDLSLEVKSDSFMHTSFKPNETLAEFANYFYLEGQQLITSCLSGTHFEGNKPPSW</sequence>
<organism evidence="1 2">
    <name type="scientific">Entomophthora muscae</name>
    <dbReference type="NCBI Taxonomy" id="34485"/>
    <lineage>
        <taxon>Eukaryota</taxon>
        <taxon>Fungi</taxon>
        <taxon>Fungi incertae sedis</taxon>
        <taxon>Zoopagomycota</taxon>
        <taxon>Entomophthoromycotina</taxon>
        <taxon>Entomophthoromycetes</taxon>
        <taxon>Entomophthorales</taxon>
        <taxon>Entomophthoraceae</taxon>
        <taxon>Entomophthora</taxon>
    </lineage>
</organism>
<keyword evidence="2" id="KW-1185">Reference proteome</keyword>
<evidence type="ECO:0000313" key="2">
    <source>
        <dbReference type="Proteomes" id="UP001165960"/>
    </source>
</evidence>